<evidence type="ECO:0000256" key="1">
    <source>
        <dbReference type="ARBA" id="ARBA00004571"/>
    </source>
</evidence>
<keyword evidence="5" id="KW-0732">Signal</keyword>
<dbReference type="AlphaFoldDB" id="A0A364XTQ9"/>
<protein>
    <recommendedName>
        <fullName evidence="9">TonB-dependent receptor plug domain-containing protein</fullName>
    </recommendedName>
</protein>
<name>A0A364XTQ9_9BACT</name>
<evidence type="ECO:0000259" key="9">
    <source>
        <dbReference type="Pfam" id="PF07715"/>
    </source>
</evidence>
<feature type="domain" description="TonB-dependent receptor plug" evidence="9">
    <location>
        <begin position="64"/>
        <end position="171"/>
    </location>
</feature>
<proteinExistence type="inferred from homology"/>
<dbReference type="Gene3D" id="2.170.130.10">
    <property type="entry name" value="TonB-dependent receptor, plug domain"/>
    <property type="match status" value="1"/>
</dbReference>
<comment type="subcellular location">
    <subcellularLocation>
        <location evidence="1 8">Cell outer membrane</location>
        <topology evidence="1 8">Multi-pass membrane protein</topology>
    </subcellularLocation>
</comment>
<keyword evidence="6 8" id="KW-0472">Membrane</keyword>
<evidence type="ECO:0000256" key="8">
    <source>
        <dbReference type="PROSITE-ProRule" id="PRU01360"/>
    </source>
</evidence>
<keyword evidence="2 8" id="KW-0813">Transport</keyword>
<evidence type="ECO:0000313" key="10">
    <source>
        <dbReference type="EMBL" id="RAV97660.1"/>
    </source>
</evidence>
<dbReference type="RefSeq" id="WP_112750131.1">
    <property type="nucleotide sequence ID" value="NZ_QMFY01000031.1"/>
</dbReference>
<dbReference type="PANTHER" id="PTHR30069:SF29">
    <property type="entry name" value="HEMOGLOBIN AND HEMOGLOBIN-HAPTOGLOBIN-BINDING PROTEIN 1-RELATED"/>
    <property type="match status" value="1"/>
</dbReference>
<comment type="similarity">
    <text evidence="8">Belongs to the TonB-dependent receptor family.</text>
</comment>
<reference evidence="10 11" key="1">
    <citation type="submission" date="2018-06" db="EMBL/GenBank/DDBJ databases">
        <title>Chryseolinea flavus sp. nov., a member of the phylum Bacteroidetes isolated from soil.</title>
        <authorList>
            <person name="Li Y."/>
            <person name="Wang J."/>
        </authorList>
    </citation>
    <scope>NUCLEOTIDE SEQUENCE [LARGE SCALE GENOMIC DNA]</scope>
    <source>
        <strain evidence="10 11">SDU1-6</strain>
    </source>
</reference>
<evidence type="ECO:0000256" key="2">
    <source>
        <dbReference type="ARBA" id="ARBA00022448"/>
    </source>
</evidence>
<dbReference type="PROSITE" id="PS52016">
    <property type="entry name" value="TONB_DEPENDENT_REC_3"/>
    <property type="match status" value="1"/>
</dbReference>
<keyword evidence="3 8" id="KW-1134">Transmembrane beta strand</keyword>
<keyword evidence="4 8" id="KW-0812">Transmembrane</keyword>
<evidence type="ECO:0000313" key="11">
    <source>
        <dbReference type="Proteomes" id="UP000251889"/>
    </source>
</evidence>
<dbReference type="InterPro" id="IPR012910">
    <property type="entry name" value="Plug_dom"/>
</dbReference>
<evidence type="ECO:0000256" key="3">
    <source>
        <dbReference type="ARBA" id="ARBA00022452"/>
    </source>
</evidence>
<dbReference type="SUPFAM" id="SSF56935">
    <property type="entry name" value="Porins"/>
    <property type="match status" value="1"/>
</dbReference>
<dbReference type="InterPro" id="IPR037066">
    <property type="entry name" value="Plug_dom_sf"/>
</dbReference>
<gene>
    <name evidence="10" type="ORF">DQQ10_27305</name>
</gene>
<dbReference type="Gene3D" id="2.40.170.20">
    <property type="entry name" value="TonB-dependent receptor, beta-barrel domain"/>
    <property type="match status" value="1"/>
</dbReference>
<evidence type="ECO:0000256" key="6">
    <source>
        <dbReference type="ARBA" id="ARBA00023136"/>
    </source>
</evidence>
<dbReference type="Pfam" id="PF07715">
    <property type="entry name" value="Plug"/>
    <property type="match status" value="1"/>
</dbReference>
<keyword evidence="7 8" id="KW-0998">Cell outer membrane</keyword>
<dbReference type="OrthoDB" id="9775095at2"/>
<evidence type="ECO:0000256" key="4">
    <source>
        <dbReference type="ARBA" id="ARBA00022692"/>
    </source>
</evidence>
<comment type="caution">
    <text evidence="10">The sequence shown here is derived from an EMBL/GenBank/DDBJ whole genome shotgun (WGS) entry which is preliminary data.</text>
</comment>
<dbReference type="InterPro" id="IPR036942">
    <property type="entry name" value="Beta-barrel_TonB_sf"/>
</dbReference>
<dbReference type="EMBL" id="QMFY01000031">
    <property type="protein sequence ID" value="RAV97660.1"/>
    <property type="molecule type" value="Genomic_DNA"/>
</dbReference>
<accession>A0A364XTQ9</accession>
<dbReference type="GO" id="GO:0044718">
    <property type="term" value="P:siderophore transmembrane transport"/>
    <property type="evidence" value="ECO:0007669"/>
    <property type="project" value="TreeGrafter"/>
</dbReference>
<dbReference type="InterPro" id="IPR039426">
    <property type="entry name" value="TonB-dep_rcpt-like"/>
</dbReference>
<evidence type="ECO:0000256" key="7">
    <source>
        <dbReference type="ARBA" id="ARBA00023237"/>
    </source>
</evidence>
<sequence>MLTKKHNPFLRRVGVIVVLGLVSMLPAVAQDLDSLMNLNAFTAESDLQKILNKNVSVSTQKLTMRETPGIISLITAEEIHNSGARDLTDVLRLVPGFDIMQDLQFVLGIGLRGSWANEGKVLVMLDGQPMNELLYQSVAVGNRFPVDAIEQIEIIRGPGSAVYGGSAEYGVINIITKAAGSLNGVGVYGTAGLHADAVGRSNVGVMASQKNEDLSWDLSAFVGKSIVSDATYQDLFAYQEPSDLSETTKANPTNVNVGLRYKNLSVRGMFDQFKTGDPTADVLFKTFYVDASYNLKASEKLTLAPKIQYIHQTPWNLFYKEDDDANIELRGKRMLAQMDAKWVPGRKVSLDFGALYFQDRSIDLITDEDLLTLDNFAFYTQALFKHRLANATLGFRFEKNNRYKGAFVPRLALTKKIENLHFKMLYSKAFRAPSLQNVSLDTTGAKPERSNVFEFELGYQFTPEMLFAFNAFHISSKDIIIYGSASTENTFEEWYESYEKSGSTGFELVYSIRKKMWYANLTYSFSRALSDNTVDIYRVSQTKRQYVGFPAHKITLNTNFNITSKLGVNPSFVFAGKRYAYTTADEEENPVSTELDPYVLANVFVHYDNILPGLNAGIGVYDLLNERPAIPQAYNGGEGAYAPVPGRSREYVIKLSYQLNFKD</sequence>
<organism evidence="10 11">
    <name type="scientific">Pseudochryseolinea flava</name>
    <dbReference type="NCBI Taxonomy" id="2059302"/>
    <lineage>
        <taxon>Bacteria</taxon>
        <taxon>Pseudomonadati</taxon>
        <taxon>Bacteroidota</taxon>
        <taxon>Cytophagia</taxon>
        <taxon>Cytophagales</taxon>
        <taxon>Fulvivirgaceae</taxon>
        <taxon>Pseudochryseolinea</taxon>
    </lineage>
</organism>
<evidence type="ECO:0000256" key="5">
    <source>
        <dbReference type="ARBA" id="ARBA00022729"/>
    </source>
</evidence>
<dbReference type="GO" id="GO:0015344">
    <property type="term" value="F:siderophore uptake transmembrane transporter activity"/>
    <property type="evidence" value="ECO:0007669"/>
    <property type="project" value="TreeGrafter"/>
</dbReference>
<dbReference type="GO" id="GO:0009279">
    <property type="term" value="C:cell outer membrane"/>
    <property type="evidence" value="ECO:0007669"/>
    <property type="project" value="UniProtKB-SubCell"/>
</dbReference>
<keyword evidence="11" id="KW-1185">Reference proteome</keyword>
<dbReference type="PANTHER" id="PTHR30069">
    <property type="entry name" value="TONB-DEPENDENT OUTER MEMBRANE RECEPTOR"/>
    <property type="match status" value="1"/>
</dbReference>
<dbReference type="Proteomes" id="UP000251889">
    <property type="component" value="Unassembled WGS sequence"/>
</dbReference>